<dbReference type="Proteomes" id="UP001598130">
    <property type="component" value="Unassembled WGS sequence"/>
</dbReference>
<name>A0ABW6CJV4_9CAUL</name>
<dbReference type="EMBL" id="JAOTJD010000006">
    <property type="protein sequence ID" value="MFD3263357.1"/>
    <property type="molecule type" value="Genomic_DNA"/>
</dbReference>
<evidence type="ECO:0000256" key="1">
    <source>
        <dbReference type="SAM" id="MobiDB-lite"/>
    </source>
</evidence>
<keyword evidence="3" id="KW-1185">Reference proteome</keyword>
<organism evidence="2 3">
    <name type="scientific">Phenylobacterium ferrooxidans</name>
    <dbReference type="NCBI Taxonomy" id="2982689"/>
    <lineage>
        <taxon>Bacteria</taxon>
        <taxon>Pseudomonadati</taxon>
        <taxon>Pseudomonadota</taxon>
        <taxon>Alphaproteobacteria</taxon>
        <taxon>Caulobacterales</taxon>
        <taxon>Caulobacteraceae</taxon>
        <taxon>Phenylobacterium</taxon>
    </lineage>
</organism>
<reference evidence="2 3" key="1">
    <citation type="submission" date="2022-09" db="EMBL/GenBank/DDBJ databases">
        <title>New species of Phenylobacterium.</title>
        <authorList>
            <person name="Mieszkin S."/>
        </authorList>
    </citation>
    <scope>NUCLEOTIDE SEQUENCE [LARGE SCALE GENOMIC DNA]</scope>
    <source>
        <strain evidence="2 3">HK31-G</strain>
    </source>
</reference>
<proteinExistence type="predicted"/>
<sequence>MDSLDTARQGKSAARQIRAQINSNTLTPGELDRLLRKVEAGYEVLLPAPLPPMEVEALARRSAFTVTRGGKE</sequence>
<protein>
    <submittedName>
        <fullName evidence="2">Uncharacterized protein</fullName>
    </submittedName>
</protein>
<dbReference type="RefSeq" id="WP_377368202.1">
    <property type="nucleotide sequence ID" value="NZ_JAOTJD010000006.1"/>
</dbReference>
<gene>
    <name evidence="2" type="ORF">OCL97_05160</name>
</gene>
<evidence type="ECO:0000313" key="3">
    <source>
        <dbReference type="Proteomes" id="UP001598130"/>
    </source>
</evidence>
<feature type="region of interest" description="Disordered" evidence="1">
    <location>
        <begin position="1"/>
        <end position="21"/>
    </location>
</feature>
<comment type="caution">
    <text evidence="2">The sequence shown here is derived from an EMBL/GenBank/DDBJ whole genome shotgun (WGS) entry which is preliminary data.</text>
</comment>
<evidence type="ECO:0000313" key="2">
    <source>
        <dbReference type="EMBL" id="MFD3263357.1"/>
    </source>
</evidence>
<accession>A0ABW6CJV4</accession>